<sequence>MKKLLLVMMIIGISTLFLANGLFAGIGGTFFGDFSTNPPTLEGAEIYGQVDLSIFTLQLPIGYYDIASDVFDQYSEPDMFLGLNLKLPVWFLYLRGQVTSPLSNIQAYVNGEIGEDQIYLLTKLGIGARIAFFFVEAGMDGATYISDINMFNPFMFPYVMAGVAF</sequence>
<comment type="caution">
    <text evidence="1">The sequence shown here is derived from an EMBL/GenBank/DDBJ whole genome shotgun (WGS) entry which is preliminary data.</text>
</comment>
<reference evidence="1 2" key="1">
    <citation type="submission" date="2014-02" db="EMBL/GenBank/DDBJ databases">
        <title>Kosmotoga genome sequencing.</title>
        <authorList>
            <person name="Pollo S.M."/>
            <person name="Charchuk R."/>
            <person name="Nesbo C.L."/>
        </authorList>
    </citation>
    <scope>NUCLEOTIDE SEQUENCE [LARGE SCALE GENOMIC DNA]</scope>
    <source>
        <strain evidence="1 2">S304</strain>
    </source>
</reference>
<evidence type="ECO:0000313" key="2">
    <source>
        <dbReference type="Proteomes" id="UP000077339"/>
    </source>
</evidence>
<dbReference type="RefSeq" id="WP_068345426.1">
    <property type="nucleotide sequence ID" value="NZ_JFHK01000002.1"/>
</dbReference>
<accession>A0A176K447</accession>
<dbReference type="AlphaFoldDB" id="A0A176K447"/>
<keyword evidence="2" id="KW-1185">Reference proteome</keyword>
<gene>
    <name evidence="1" type="ORF">AT15_02995</name>
</gene>
<evidence type="ECO:0008006" key="3">
    <source>
        <dbReference type="Google" id="ProtNLM"/>
    </source>
</evidence>
<dbReference type="EMBL" id="JFHK01000002">
    <property type="protein sequence ID" value="OAA31811.1"/>
    <property type="molecule type" value="Genomic_DNA"/>
</dbReference>
<dbReference type="PATRIC" id="fig|1453497.3.peg.594"/>
<protein>
    <recommendedName>
        <fullName evidence="3">Outer membrane protein beta-barrel domain-containing protein</fullName>
    </recommendedName>
</protein>
<organism evidence="1 2">
    <name type="scientific">Kosmotoga arenicorallina S304</name>
    <dbReference type="NCBI Taxonomy" id="1453497"/>
    <lineage>
        <taxon>Bacteria</taxon>
        <taxon>Thermotogati</taxon>
        <taxon>Thermotogota</taxon>
        <taxon>Thermotogae</taxon>
        <taxon>Kosmotogales</taxon>
        <taxon>Kosmotogaceae</taxon>
        <taxon>Kosmotoga</taxon>
    </lineage>
</organism>
<proteinExistence type="predicted"/>
<name>A0A176K447_9BACT</name>
<evidence type="ECO:0000313" key="1">
    <source>
        <dbReference type="EMBL" id="OAA31811.1"/>
    </source>
</evidence>
<dbReference type="OrthoDB" id="46133at2"/>
<dbReference type="Proteomes" id="UP000077339">
    <property type="component" value="Unassembled WGS sequence"/>
</dbReference>